<feature type="chain" id="PRO_5046582545" description="Lipoprotein" evidence="2">
    <location>
        <begin position="21"/>
        <end position="201"/>
    </location>
</feature>
<evidence type="ECO:0008006" key="5">
    <source>
        <dbReference type="Google" id="ProtNLM"/>
    </source>
</evidence>
<evidence type="ECO:0000256" key="1">
    <source>
        <dbReference type="SAM" id="MobiDB-lite"/>
    </source>
</evidence>
<keyword evidence="2" id="KW-0732">Signal</keyword>
<feature type="compositionally biased region" description="Low complexity" evidence="1">
    <location>
        <begin position="31"/>
        <end position="48"/>
    </location>
</feature>
<feature type="compositionally biased region" description="Polar residues" evidence="1">
    <location>
        <begin position="21"/>
        <end position="30"/>
    </location>
</feature>
<dbReference type="Proteomes" id="UP001519272">
    <property type="component" value="Unassembled WGS sequence"/>
</dbReference>
<accession>A0ABS4FU03</accession>
<dbReference type="EMBL" id="JAGGKG010000012">
    <property type="protein sequence ID" value="MBP1906062.1"/>
    <property type="molecule type" value="Genomic_DNA"/>
</dbReference>
<dbReference type="RefSeq" id="WP_210089665.1">
    <property type="nucleotide sequence ID" value="NZ_JAGGKG010000012.1"/>
</dbReference>
<proteinExistence type="predicted"/>
<sequence length="201" mass="22472">MKKILFICFASMLVLTTGCGSSKESSANTQSSKQESNSSSNISSNNDSNNEEEGKESNDPNTPAQIQRDLLIMSNARNILVRDIANNGFTEIQAYLQQGTGNYGKEIDIDTVIQNIEKAVEKRVEYDQKITELGPKFDKAAELWAKVSEETDKLLKVAKDNPIKPLDTDSKFDITAFKTVAEEFNDEFKAIYEEVKDLEVK</sequence>
<reference evidence="3 4" key="1">
    <citation type="submission" date="2021-03" db="EMBL/GenBank/DDBJ databases">
        <title>Genomic Encyclopedia of Type Strains, Phase IV (KMG-IV): sequencing the most valuable type-strain genomes for metagenomic binning, comparative biology and taxonomic classification.</title>
        <authorList>
            <person name="Goeker M."/>
        </authorList>
    </citation>
    <scope>NUCLEOTIDE SEQUENCE [LARGE SCALE GENOMIC DNA]</scope>
    <source>
        <strain evidence="3 4">DSM 14349</strain>
    </source>
</reference>
<organism evidence="3 4">
    <name type="scientific">Paenibacillus turicensis</name>
    <dbReference type="NCBI Taxonomy" id="160487"/>
    <lineage>
        <taxon>Bacteria</taxon>
        <taxon>Bacillati</taxon>
        <taxon>Bacillota</taxon>
        <taxon>Bacilli</taxon>
        <taxon>Bacillales</taxon>
        <taxon>Paenibacillaceae</taxon>
        <taxon>Paenibacillus</taxon>
    </lineage>
</organism>
<dbReference type="PROSITE" id="PS51257">
    <property type="entry name" value="PROKAR_LIPOPROTEIN"/>
    <property type="match status" value="1"/>
</dbReference>
<comment type="caution">
    <text evidence="3">The sequence shown here is derived from an EMBL/GenBank/DDBJ whole genome shotgun (WGS) entry which is preliminary data.</text>
</comment>
<gene>
    <name evidence="3" type="ORF">J2Z32_002711</name>
</gene>
<evidence type="ECO:0000313" key="3">
    <source>
        <dbReference type="EMBL" id="MBP1906062.1"/>
    </source>
</evidence>
<evidence type="ECO:0000313" key="4">
    <source>
        <dbReference type="Proteomes" id="UP001519272"/>
    </source>
</evidence>
<keyword evidence="4" id="KW-1185">Reference proteome</keyword>
<feature type="signal peptide" evidence="2">
    <location>
        <begin position="1"/>
        <end position="20"/>
    </location>
</feature>
<evidence type="ECO:0000256" key="2">
    <source>
        <dbReference type="SAM" id="SignalP"/>
    </source>
</evidence>
<protein>
    <recommendedName>
        <fullName evidence="5">Lipoprotein</fullName>
    </recommendedName>
</protein>
<feature type="region of interest" description="Disordered" evidence="1">
    <location>
        <begin position="21"/>
        <end position="63"/>
    </location>
</feature>
<name>A0ABS4FU03_9BACL</name>